<dbReference type="NCBIfam" id="NF004167">
    <property type="entry name" value="PRK05632.1"/>
    <property type="match status" value="1"/>
</dbReference>
<comment type="catalytic activity">
    <reaction evidence="1 13">
        <text>acetyl-CoA + phosphate = acetyl phosphate + CoA</text>
        <dbReference type="Rhea" id="RHEA:19521"/>
        <dbReference type="ChEBI" id="CHEBI:22191"/>
        <dbReference type="ChEBI" id="CHEBI:43474"/>
        <dbReference type="ChEBI" id="CHEBI:57287"/>
        <dbReference type="ChEBI" id="CHEBI:57288"/>
        <dbReference type="EC" id="2.3.1.8"/>
    </reaction>
</comment>
<evidence type="ECO:0000256" key="11">
    <source>
        <dbReference type="ARBA" id="ARBA00031108"/>
    </source>
</evidence>
<dbReference type="InterPro" id="IPR010766">
    <property type="entry name" value="DRTGG"/>
</dbReference>
<comment type="subcellular location">
    <subcellularLocation>
        <location evidence="2 13">Cytoplasm</location>
    </subcellularLocation>
</comment>
<dbReference type="Gene3D" id="3.40.50.300">
    <property type="entry name" value="P-loop containing nucleotide triphosphate hydrolases"/>
    <property type="match status" value="1"/>
</dbReference>
<comment type="similarity">
    <text evidence="4 13">In the C-terminal section; belongs to the phosphate acetyltransferase and butyryltransferase family.</text>
</comment>
<gene>
    <name evidence="16" type="ORF">GA0111570_102104</name>
</gene>
<dbReference type="UniPathway" id="UPA00340">
    <property type="reaction ID" value="UER00459"/>
</dbReference>
<sequence>MVQSVYVTSLEADSGKSTVAIGLMEGLAGQGRVAPFRPVVASHTEPDTVLEVLLEQTSGFSYEECIGVTYDEVHTDPETAHTRIIERYRRLAGRADSVVVLGSDYTGPADTSEFDLNVDVAANIGAAIVLVVSALGREVAETNRTIELAVADATRRHGRVAGLVVNRVAPDHLDAYTPSLDGSTPVWTLPEVTLLASPTVGEILTELGAEVVSGDPELFAREAESMLVAGMNVPHVLERLREGQLVISASDRQEMLVALVAAHAAESFPSLSGVVLYGGYETPEVVERLVGGFGQHLPVLATPRDSFATASIASRVRPALTTASRRKIEVASQTFRTHVPIDQLQALLATDHAPVVTPLMFEAELLERARTDRKRIVLPEGEDDRILKAAALLLERDVADLTILGEEASILARAAELGLDLSGAQVLSLHDPELLDRFADEYAHMRSHKGMTPEQARPLMEDCSYFGTMMVHLGLADGMVSGATHTTAHTIRPSFEIIRTQPGTSIVSSVFLMLMSDRVLVFGDCAVNPAPTAEQLADIAISSAQTAAGFGVEPRVAMLSYSTGSSGSGADVDRVREATRLVRERAPQLAVEGPIQYDAAVDPTVALAKLPDSDVAGRATVLIFPDLNTGNNTYKAVQRSAGAVAVGPVLQGLNKPVNDLSRGALVHDIVNTVAITAVQAQVLAAGA</sequence>
<dbReference type="EMBL" id="FMYF01000002">
    <property type="protein sequence ID" value="SDB80316.1"/>
    <property type="molecule type" value="Genomic_DNA"/>
</dbReference>
<comment type="pathway">
    <text evidence="3 13">Metabolic intermediate biosynthesis; acetyl-CoA biosynthesis; acetyl-CoA from acetate: step 2/2.</text>
</comment>
<dbReference type="PIRSF" id="PIRSF006107">
    <property type="entry name" value="PhpActrans_proteobac"/>
    <property type="match status" value="1"/>
</dbReference>
<feature type="domain" description="DRTGG" evidence="15">
    <location>
        <begin position="202"/>
        <end position="315"/>
    </location>
</feature>
<dbReference type="Proteomes" id="UP000199086">
    <property type="component" value="Unassembled WGS sequence"/>
</dbReference>
<dbReference type="InterPro" id="IPR002505">
    <property type="entry name" value="PTA_PTB"/>
</dbReference>
<organism evidence="16 17">
    <name type="scientific">Raineyella antarctica</name>
    <dbReference type="NCBI Taxonomy" id="1577474"/>
    <lineage>
        <taxon>Bacteria</taxon>
        <taxon>Bacillati</taxon>
        <taxon>Actinomycetota</taxon>
        <taxon>Actinomycetes</taxon>
        <taxon>Propionibacteriales</taxon>
        <taxon>Propionibacteriaceae</taxon>
        <taxon>Raineyella</taxon>
    </lineage>
</organism>
<dbReference type="Pfam" id="PF01515">
    <property type="entry name" value="PTA_PTB"/>
    <property type="match status" value="1"/>
</dbReference>
<keyword evidence="17" id="KW-1185">Reference proteome</keyword>
<dbReference type="InterPro" id="IPR042112">
    <property type="entry name" value="P_AcTrfase_dom2"/>
</dbReference>
<dbReference type="Pfam" id="PF13500">
    <property type="entry name" value="AAA_26"/>
    <property type="match status" value="1"/>
</dbReference>
<evidence type="ECO:0000256" key="5">
    <source>
        <dbReference type="ARBA" id="ARBA00009786"/>
    </source>
</evidence>
<evidence type="ECO:0000256" key="2">
    <source>
        <dbReference type="ARBA" id="ARBA00004496"/>
    </source>
</evidence>
<dbReference type="SUPFAM" id="SSF53659">
    <property type="entry name" value="Isocitrate/Isopropylmalate dehydrogenase-like"/>
    <property type="match status" value="1"/>
</dbReference>
<dbReference type="InterPro" id="IPR028979">
    <property type="entry name" value="Ser_kin/Pase_Hpr-like_N_sf"/>
</dbReference>
<keyword evidence="9 13" id="KW-0808">Transferase</keyword>
<evidence type="ECO:0000313" key="17">
    <source>
        <dbReference type="Proteomes" id="UP000199086"/>
    </source>
</evidence>
<protein>
    <recommendedName>
        <fullName evidence="7 13">Phosphate acetyltransferase</fullName>
        <ecNumber evidence="6 13">2.3.1.8</ecNumber>
    </recommendedName>
    <alternativeName>
        <fullName evidence="11 13">Phosphotransacetylase</fullName>
    </alternativeName>
</protein>
<dbReference type="InterPro" id="IPR050500">
    <property type="entry name" value="Phos_Acetyltrans/Butyryltrans"/>
</dbReference>
<evidence type="ECO:0000256" key="9">
    <source>
        <dbReference type="ARBA" id="ARBA00022679"/>
    </source>
</evidence>
<evidence type="ECO:0000256" key="7">
    <source>
        <dbReference type="ARBA" id="ARBA00021528"/>
    </source>
</evidence>
<dbReference type="NCBIfam" id="NF007233">
    <property type="entry name" value="PRK09653.1"/>
    <property type="match status" value="1"/>
</dbReference>
<comment type="domain">
    <text evidence="13">The N-terminal region seems to be important for proper quaternary structure. The C-terminal region contains the substrate-binding site.</text>
</comment>
<comment type="function">
    <text evidence="12 13">Involved in acetate metabolism.</text>
</comment>
<dbReference type="OrthoDB" id="9808984at2"/>
<dbReference type="RefSeq" id="WP_092606226.1">
    <property type="nucleotide sequence ID" value="NZ_FMYF01000002.1"/>
</dbReference>
<dbReference type="FunFam" id="3.40.50.10750:FF:000001">
    <property type="entry name" value="Phosphate acetyltransferase"/>
    <property type="match status" value="1"/>
</dbReference>
<dbReference type="PANTHER" id="PTHR43356:SF3">
    <property type="entry name" value="PHOSPHATE ACETYLTRANSFERASE"/>
    <property type="match status" value="1"/>
</dbReference>
<evidence type="ECO:0000256" key="3">
    <source>
        <dbReference type="ARBA" id="ARBA00004989"/>
    </source>
</evidence>
<dbReference type="SUPFAM" id="SSF75138">
    <property type="entry name" value="HprK N-terminal domain-like"/>
    <property type="match status" value="1"/>
</dbReference>
<dbReference type="STRING" id="1577474.GA0111570_102104"/>
<evidence type="ECO:0000256" key="13">
    <source>
        <dbReference type="PIRNR" id="PIRNR006107"/>
    </source>
</evidence>
<evidence type="ECO:0000259" key="15">
    <source>
        <dbReference type="Pfam" id="PF07085"/>
    </source>
</evidence>
<evidence type="ECO:0000256" key="8">
    <source>
        <dbReference type="ARBA" id="ARBA00022490"/>
    </source>
</evidence>
<dbReference type="InterPro" id="IPR042113">
    <property type="entry name" value="P_AcTrfase_dom1"/>
</dbReference>
<dbReference type="InterPro" id="IPR027417">
    <property type="entry name" value="P-loop_NTPase"/>
</dbReference>
<evidence type="ECO:0000256" key="12">
    <source>
        <dbReference type="ARBA" id="ARBA00049955"/>
    </source>
</evidence>
<keyword evidence="10 13" id="KW-0012">Acyltransferase</keyword>
<dbReference type="Pfam" id="PF07085">
    <property type="entry name" value="DRTGG"/>
    <property type="match status" value="1"/>
</dbReference>
<evidence type="ECO:0000313" key="16">
    <source>
        <dbReference type="EMBL" id="SDB80316.1"/>
    </source>
</evidence>
<dbReference type="PANTHER" id="PTHR43356">
    <property type="entry name" value="PHOSPHATE ACETYLTRANSFERASE"/>
    <property type="match status" value="1"/>
</dbReference>
<name>A0A1G6GGL3_9ACTN</name>
<reference evidence="16 17" key="1">
    <citation type="submission" date="2016-06" db="EMBL/GenBank/DDBJ databases">
        <authorList>
            <person name="Olsen C.W."/>
            <person name="Carey S."/>
            <person name="Hinshaw L."/>
            <person name="Karasin A.I."/>
        </authorList>
    </citation>
    <scope>NUCLEOTIDE SEQUENCE [LARGE SCALE GENOMIC DNA]</scope>
    <source>
        <strain evidence="16 17">LZ-22</strain>
    </source>
</reference>
<evidence type="ECO:0000256" key="10">
    <source>
        <dbReference type="ARBA" id="ARBA00023315"/>
    </source>
</evidence>
<comment type="similarity">
    <text evidence="5 13">In the N-terminal section; belongs to the CobB/CobQ family.</text>
</comment>
<dbReference type="Gene3D" id="3.40.1390.20">
    <property type="entry name" value="HprK N-terminal domain-like"/>
    <property type="match status" value="1"/>
</dbReference>
<evidence type="ECO:0000256" key="1">
    <source>
        <dbReference type="ARBA" id="ARBA00000705"/>
    </source>
</evidence>
<dbReference type="Gene3D" id="3.40.50.10750">
    <property type="entry name" value="Isocitrate/Isopropylmalate dehydrogenase-like"/>
    <property type="match status" value="1"/>
</dbReference>
<dbReference type="AlphaFoldDB" id="A0A1G6GGL3"/>
<keyword evidence="8 13" id="KW-0963">Cytoplasm</keyword>
<dbReference type="GO" id="GO:0006085">
    <property type="term" value="P:acetyl-CoA biosynthetic process"/>
    <property type="evidence" value="ECO:0007669"/>
    <property type="project" value="UniProtKB-UniPathway"/>
</dbReference>
<evidence type="ECO:0000259" key="14">
    <source>
        <dbReference type="Pfam" id="PF01515"/>
    </source>
</evidence>
<accession>A0A1G6GGL3</accession>
<dbReference type="SUPFAM" id="SSF52540">
    <property type="entry name" value="P-loop containing nucleoside triphosphate hydrolases"/>
    <property type="match status" value="1"/>
</dbReference>
<dbReference type="InterPro" id="IPR004614">
    <property type="entry name" value="P_AcTrfase"/>
</dbReference>
<evidence type="ECO:0000256" key="4">
    <source>
        <dbReference type="ARBA" id="ARBA00008756"/>
    </source>
</evidence>
<dbReference type="GO" id="GO:0008959">
    <property type="term" value="F:phosphate acetyltransferase activity"/>
    <property type="evidence" value="ECO:0007669"/>
    <property type="project" value="UniProtKB-EC"/>
</dbReference>
<feature type="domain" description="Phosphate acetyl/butaryl transferase" evidence="14">
    <location>
        <begin position="361"/>
        <end position="677"/>
    </location>
</feature>
<dbReference type="EC" id="2.3.1.8" evidence="6 13"/>
<dbReference type="GO" id="GO:0005737">
    <property type="term" value="C:cytoplasm"/>
    <property type="evidence" value="ECO:0007669"/>
    <property type="project" value="UniProtKB-SubCell"/>
</dbReference>
<evidence type="ECO:0000256" key="6">
    <source>
        <dbReference type="ARBA" id="ARBA00012707"/>
    </source>
</evidence>
<dbReference type="InterPro" id="IPR016475">
    <property type="entry name" value="P-Actrans_bac"/>
</dbReference>
<dbReference type="NCBIfam" id="TIGR00651">
    <property type="entry name" value="pta"/>
    <property type="match status" value="1"/>
</dbReference>
<dbReference type="CDD" id="cd03109">
    <property type="entry name" value="DTBS"/>
    <property type="match status" value="1"/>
</dbReference>
<proteinExistence type="inferred from homology"/>
<dbReference type="Gene3D" id="3.40.50.10950">
    <property type="match status" value="1"/>
</dbReference>